<reference evidence="9 10" key="1">
    <citation type="submission" date="2021-04" db="EMBL/GenBank/DDBJ databases">
        <title>Genome analysis of Polyangium sp.</title>
        <authorList>
            <person name="Li Y."/>
            <person name="Wang J."/>
        </authorList>
    </citation>
    <scope>NUCLEOTIDE SEQUENCE [LARGE SCALE GENOMIC DNA]</scope>
    <source>
        <strain evidence="9 10">SDU14</strain>
    </source>
</reference>
<keyword evidence="3 7" id="KW-0479">Metal-binding</keyword>
<dbReference type="AlphaFoldDB" id="A0A9X3X313"/>
<dbReference type="PANTHER" id="PTHR46696">
    <property type="entry name" value="P450, PUTATIVE (EUROFUNG)-RELATED"/>
    <property type="match status" value="1"/>
</dbReference>
<dbReference type="GO" id="GO:0020037">
    <property type="term" value="F:heme binding"/>
    <property type="evidence" value="ECO:0007669"/>
    <property type="project" value="InterPro"/>
</dbReference>
<evidence type="ECO:0000256" key="1">
    <source>
        <dbReference type="ARBA" id="ARBA00010617"/>
    </source>
</evidence>
<keyword evidence="4 7" id="KW-0560">Oxidoreductase</keyword>
<comment type="caution">
    <text evidence="9">The sequence shown here is derived from an EMBL/GenBank/DDBJ whole genome shotgun (WGS) entry which is preliminary data.</text>
</comment>
<evidence type="ECO:0000256" key="2">
    <source>
        <dbReference type="ARBA" id="ARBA00022617"/>
    </source>
</evidence>
<dbReference type="GO" id="GO:0004497">
    <property type="term" value="F:monooxygenase activity"/>
    <property type="evidence" value="ECO:0007669"/>
    <property type="project" value="UniProtKB-KW"/>
</dbReference>
<accession>A0A9X3X313</accession>
<feature type="region of interest" description="Disordered" evidence="8">
    <location>
        <begin position="406"/>
        <end position="429"/>
    </location>
</feature>
<dbReference type="Proteomes" id="UP001151081">
    <property type="component" value="Unassembled WGS sequence"/>
</dbReference>
<dbReference type="Gene3D" id="1.10.630.10">
    <property type="entry name" value="Cytochrome P450"/>
    <property type="match status" value="1"/>
</dbReference>
<dbReference type="InterPro" id="IPR002397">
    <property type="entry name" value="Cyt_P450_B"/>
</dbReference>
<dbReference type="PROSITE" id="PS00086">
    <property type="entry name" value="CYTOCHROME_P450"/>
    <property type="match status" value="1"/>
</dbReference>
<evidence type="ECO:0000313" key="10">
    <source>
        <dbReference type="Proteomes" id="UP001151081"/>
    </source>
</evidence>
<dbReference type="InterPro" id="IPR017972">
    <property type="entry name" value="Cyt_P450_CS"/>
</dbReference>
<evidence type="ECO:0000256" key="3">
    <source>
        <dbReference type="ARBA" id="ARBA00022723"/>
    </source>
</evidence>
<dbReference type="InterPro" id="IPR001128">
    <property type="entry name" value="Cyt_P450"/>
</dbReference>
<comment type="similarity">
    <text evidence="1 7">Belongs to the cytochrome P450 family.</text>
</comment>
<dbReference type="InterPro" id="IPR036396">
    <property type="entry name" value="Cyt_P450_sf"/>
</dbReference>
<evidence type="ECO:0000256" key="7">
    <source>
        <dbReference type="RuleBase" id="RU000461"/>
    </source>
</evidence>
<evidence type="ECO:0000256" key="6">
    <source>
        <dbReference type="ARBA" id="ARBA00023033"/>
    </source>
</evidence>
<dbReference type="RefSeq" id="WP_272423578.1">
    <property type="nucleotide sequence ID" value="NZ_JAGTJJ010000013.1"/>
</dbReference>
<dbReference type="GO" id="GO:0005506">
    <property type="term" value="F:iron ion binding"/>
    <property type="evidence" value="ECO:0007669"/>
    <property type="project" value="InterPro"/>
</dbReference>
<gene>
    <name evidence="9" type="ORF">KEG57_22540</name>
</gene>
<sequence>MDLSFDPRHPDFIEDPFPALLHLMEHEPVFWSEKLHGWVLTRHDHVRASLRDPRLSADRVRPFLTHFKGPERGTVQSLVESLSMWASFNEPPVHTRLRGLMNKAMTLQSVLALEPRVRALADELIDAALERGEMDVIADFAYPLSATMIAELFGVPRADVPLLKKWSDELGAFIVQSRTLANKYAIAVGGLRAMTSYFENVVAERRRRPREDMLSRLIAAEEKGDFLSAEELFACCALLFFAGHETTTHLIGNGMIALLRHPEALAELQERRTDAALMSSAVEEMLRWDGPLLMMARVASEDVELSGKRILAGSRVFLMIAAANRDPRVFPEPDRFDIHRQDNRHIAFGNGIHYCIGAPLARLEARVAFPRLLERLLTPELITSKLVWRDAFVVRGVEKLPMRFARRSPAPEPCPPSMLSGGKAAPTLG</sequence>
<evidence type="ECO:0000313" key="9">
    <source>
        <dbReference type="EMBL" id="MDC3983307.1"/>
    </source>
</evidence>
<dbReference type="PANTHER" id="PTHR46696:SF1">
    <property type="entry name" value="CYTOCHROME P450 YJIB-RELATED"/>
    <property type="match status" value="1"/>
</dbReference>
<keyword evidence="10" id="KW-1185">Reference proteome</keyword>
<proteinExistence type="inferred from homology"/>
<name>A0A9X3X313_9BACT</name>
<evidence type="ECO:0000256" key="5">
    <source>
        <dbReference type="ARBA" id="ARBA00023004"/>
    </source>
</evidence>
<organism evidence="9 10">
    <name type="scientific">Polyangium jinanense</name>
    <dbReference type="NCBI Taxonomy" id="2829994"/>
    <lineage>
        <taxon>Bacteria</taxon>
        <taxon>Pseudomonadati</taxon>
        <taxon>Myxococcota</taxon>
        <taxon>Polyangia</taxon>
        <taxon>Polyangiales</taxon>
        <taxon>Polyangiaceae</taxon>
        <taxon>Polyangium</taxon>
    </lineage>
</organism>
<dbReference type="GO" id="GO:0016705">
    <property type="term" value="F:oxidoreductase activity, acting on paired donors, with incorporation or reduction of molecular oxygen"/>
    <property type="evidence" value="ECO:0007669"/>
    <property type="project" value="InterPro"/>
</dbReference>
<keyword evidence="5 7" id="KW-0408">Iron</keyword>
<dbReference type="PRINTS" id="PR00359">
    <property type="entry name" value="BP450"/>
</dbReference>
<dbReference type="SUPFAM" id="SSF48264">
    <property type="entry name" value="Cytochrome P450"/>
    <property type="match status" value="1"/>
</dbReference>
<dbReference type="EMBL" id="JAGTJJ010000013">
    <property type="protein sequence ID" value="MDC3983307.1"/>
    <property type="molecule type" value="Genomic_DNA"/>
</dbReference>
<dbReference type="FunFam" id="1.10.630.10:FF:000018">
    <property type="entry name" value="Cytochrome P450 monooxygenase"/>
    <property type="match status" value="1"/>
</dbReference>
<keyword evidence="6 7" id="KW-0503">Monooxygenase</keyword>
<evidence type="ECO:0000256" key="8">
    <source>
        <dbReference type="SAM" id="MobiDB-lite"/>
    </source>
</evidence>
<evidence type="ECO:0000256" key="4">
    <source>
        <dbReference type="ARBA" id="ARBA00023002"/>
    </source>
</evidence>
<keyword evidence="2 7" id="KW-0349">Heme</keyword>
<protein>
    <submittedName>
        <fullName evidence="9">Cytochrome P450</fullName>
    </submittedName>
</protein>
<dbReference type="Pfam" id="PF00067">
    <property type="entry name" value="p450"/>
    <property type="match status" value="1"/>
</dbReference>
<dbReference type="CDD" id="cd20625">
    <property type="entry name" value="CYP164-like"/>
    <property type="match status" value="1"/>
</dbReference>